<dbReference type="Pfam" id="PF08548">
    <property type="entry name" value="Peptidase_M10_C"/>
    <property type="match status" value="1"/>
</dbReference>
<keyword evidence="4" id="KW-0677">Repeat</keyword>
<dbReference type="Pfam" id="PF00353">
    <property type="entry name" value="HemolysinCabind"/>
    <property type="match status" value="5"/>
</dbReference>
<evidence type="ECO:0000313" key="9">
    <source>
        <dbReference type="Proteomes" id="UP001177080"/>
    </source>
</evidence>
<keyword evidence="3" id="KW-0964">Secreted</keyword>
<comment type="cofactor">
    <cofactor evidence="1">
        <name>Ca(2+)</name>
        <dbReference type="ChEBI" id="CHEBI:29108"/>
    </cofactor>
</comment>
<dbReference type="PANTHER" id="PTHR38340:SF1">
    <property type="entry name" value="S-LAYER PROTEIN"/>
    <property type="match status" value="1"/>
</dbReference>
<evidence type="ECO:0000256" key="2">
    <source>
        <dbReference type="ARBA" id="ARBA00004613"/>
    </source>
</evidence>
<protein>
    <recommendedName>
        <fullName evidence="10">Ca2+-binding RTX toxin-like protein</fullName>
    </recommendedName>
</protein>
<evidence type="ECO:0000259" key="7">
    <source>
        <dbReference type="Pfam" id="PF08548"/>
    </source>
</evidence>
<evidence type="ECO:0000259" key="6">
    <source>
        <dbReference type="Pfam" id="PF01764"/>
    </source>
</evidence>
<proteinExistence type="predicted"/>
<dbReference type="PROSITE" id="PS00330">
    <property type="entry name" value="HEMOLYSIN_CALCIUM"/>
    <property type="match status" value="2"/>
</dbReference>
<dbReference type="Proteomes" id="UP001177080">
    <property type="component" value="Unassembled WGS sequence"/>
</dbReference>
<dbReference type="InterPro" id="IPR002921">
    <property type="entry name" value="Fungal_lipase-type"/>
</dbReference>
<organism evidence="8 9">
    <name type="scientific">Shinella curvata</name>
    <dbReference type="NCBI Taxonomy" id="1817964"/>
    <lineage>
        <taxon>Bacteria</taxon>
        <taxon>Pseudomonadati</taxon>
        <taxon>Pseudomonadota</taxon>
        <taxon>Alphaproteobacteria</taxon>
        <taxon>Hyphomicrobiales</taxon>
        <taxon>Rhizobiaceae</taxon>
        <taxon>Shinella</taxon>
    </lineage>
</organism>
<keyword evidence="9" id="KW-1185">Reference proteome</keyword>
<dbReference type="SUPFAM" id="SSF51120">
    <property type="entry name" value="beta-Roll"/>
    <property type="match status" value="3"/>
</dbReference>
<evidence type="ECO:0000313" key="8">
    <source>
        <dbReference type="EMBL" id="MDO6120389.1"/>
    </source>
</evidence>
<dbReference type="RefSeq" id="WP_244758737.1">
    <property type="nucleotide sequence ID" value="NZ_JALJCJ010000001.1"/>
</dbReference>
<dbReference type="PRINTS" id="PR00313">
    <property type="entry name" value="CABNDNGRPT"/>
</dbReference>
<dbReference type="EMBL" id="WHSC02000001">
    <property type="protein sequence ID" value="MDO6120389.1"/>
    <property type="molecule type" value="Genomic_DNA"/>
</dbReference>
<feature type="domain" description="Fungal lipase-type" evidence="6">
    <location>
        <begin position="376"/>
        <end position="461"/>
    </location>
</feature>
<feature type="region of interest" description="Disordered" evidence="5">
    <location>
        <begin position="174"/>
        <end position="194"/>
    </location>
</feature>
<accession>A0ABT8X9H5</accession>
<evidence type="ECO:0000256" key="3">
    <source>
        <dbReference type="ARBA" id="ARBA00022525"/>
    </source>
</evidence>
<evidence type="ECO:0000256" key="1">
    <source>
        <dbReference type="ARBA" id="ARBA00001913"/>
    </source>
</evidence>
<dbReference type="InterPro" id="IPR029058">
    <property type="entry name" value="AB_hydrolase_fold"/>
</dbReference>
<sequence>MFSHFGSSLGSDVDFTPSGWLGGGKIGGSIRGYDEIQNFLFFETSRGMMHLGGIEATVTISVSKPQNTSRYFYLSEKVFKDDGTFDHWRSIKIDRLQKADLVYFHEYNVIFDNTSGLRGTNPTINDVLSARPVDLISKTAYLNIDGTDGNDILRLHEPGGGVWAGKGDDKLIGSHSDDKLSGQDGNDTIESGNGKDFIEGAAGNDRFILGLGEKYVFGDKEFDSLDFNEFEEDGDYDTVNLKGSPDQYKISVKQPDSPKLATLITSVSGNNLYALEGVEKLTFEKAAQNVVALKGGGWVTETALQMVKVYDKDNPTSGMSMLWHRVQAIELGMDPADKKYTMADGVFRDGTKGFFSGDAVATVNLGVADGKRTLSVAFKGSDDLKDWSADLTFDMKALKSYYTRFEPLATAIKDFLHEARNGIAQVIVTGHSLGGAMTQYFVSDLVESNAPQKIWGYTYGSIGAKAGETLGADGRLTNFVHVGDMADALGLWPWNAERSSGLVTLNSKFAMTRWGLHYKEGYQQDINLLMQYASRTDGKWGGFYKTDLAQKLLGNGWRSGEIQVAIGSENSEWLSLTSEDFYAIGHSGNDHFDLGALNPQYFKDTVAGSEGRTINGGSGKFDTVSLASSFGSYARTITKDGSLKITRASDGKVIAIIENSVERIMYGFDLREFDGSKVLSKSYSGASNVTLKGDGVYAKIGSGSGKVTGSQGDDTIIAGTGNKTILGGAGNDYIQIDGGTAKSVKTKHDTVFIDGGTGADTMVGGAGNETYIVENTGDRIVDRGGVDTVESSVNYGLAKGTENLALTGKAIQGSGNELNNIIEGTSRANKLMGYGGNDTLDGKAGADTLSGGEGNDTYIVDSAQDNVIENAKEGKDLVKTSISYTVATNVENLTLTGSKTINGTGNSLDNKIIGNSAANTLEGGNGNDLLKGGGGADKLYGGAGTDRLYGGAGADLFVFTSTRDSTASSRDMIYDFLQKQGDRIHLSGIDARSSTNKNDTFTFIGEKAFSDKAGELRYFHKSGDTFVSGDVNGDGKADFALRLDKTIDLVKGDFIL</sequence>
<dbReference type="InterPro" id="IPR011049">
    <property type="entry name" value="Serralysin-like_metalloprot_C"/>
</dbReference>
<name>A0ABT8X9H5_9HYPH</name>
<dbReference type="SUPFAM" id="SSF53474">
    <property type="entry name" value="alpha/beta-Hydrolases"/>
    <property type="match status" value="1"/>
</dbReference>
<dbReference type="InterPro" id="IPR013858">
    <property type="entry name" value="Peptidase_M10B_C"/>
</dbReference>
<evidence type="ECO:0000256" key="5">
    <source>
        <dbReference type="SAM" id="MobiDB-lite"/>
    </source>
</evidence>
<dbReference type="PANTHER" id="PTHR38340">
    <property type="entry name" value="S-LAYER PROTEIN"/>
    <property type="match status" value="1"/>
</dbReference>
<gene>
    <name evidence="8" type="ORF">GB928_004260</name>
</gene>
<evidence type="ECO:0000256" key="4">
    <source>
        <dbReference type="ARBA" id="ARBA00022737"/>
    </source>
</evidence>
<comment type="subcellular location">
    <subcellularLocation>
        <location evidence="2">Secreted</location>
    </subcellularLocation>
</comment>
<dbReference type="Gene3D" id="2.150.10.10">
    <property type="entry name" value="Serralysin-like metalloprotease, C-terminal"/>
    <property type="match status" value="3"/>
</dbReference>
<dbReference type="Gene3D" id="3.40.50.1820">
    <property type="entry name" value="alpha/beta hydrolase"/>
    <property type="match status" value="1"/>
</dbReference>
<dbReference type="Pfam" id="PF01764">
    <property type="entry name" value="Lipase_3"/>
    <property type="match status" value="1"/>
</dbReference>
<dbReference type="InterPro" id="IPR018511">
    <property type="entry name" value="Hemolysin-typ_Ca-bd_CS"/>
</dbReference>
<evidence type="ECO:0008006" key="10">
    <source>
        <dbReference type="Google" id="ProtNLM"/>
    </source>
</evidence>
<reference evidence="8" key="1">
    <citation type="submission" date="2022-04" db="EMBL/GenBank/DDBJ databases">
        <title>Shinella lacus sp. nov., a novel member of the genus Shinella from water.</title>
        <authorList>
            <person name="Deng Y."/>
        </authorList>
    </citation>
    <scope>NUCLEOTIDE SEQUENCE</scope>
    <source>
        <strain evidence="8">JCM 31239</strain>
    </source>
</reference>
<feature type="domain" description="Peptidase M10 serralysin C-terminal" evidence="7">
    <location>
        <begin position="923"/>
        <end position="1044"/>
    </location>
</feature>
<comment type="caution">
    <text evidence="8">The sequence shown here is derived from an EMBL/GenBank/DDBJ whole genome shotgun (WGS) entry which is preliminary data.</text>
</comment>
<dbReference type="InterPro" id="IPR001343">
    <property type="entry name" value="Hemolysn_Ca-bd"/>
</dbReference>
<dbReference type="InterPro" id="IPR050557">
    <property type="entry name" value="RTX_toxin/Mannuronan_C5-epim"/>
</dbReference>